<keyword evidence="3" id="KW-1185">Reference proteome</keyword>
<reference evidence="2" key="1">
    <citation type="submission" date="2021-06" db="EMBL/GenBank/DDBJ databases">
        <authorList>
            <person name="Kallberg Y."/>
            <person name="Tangrot J."/>
            <person name="Rosling A."/>
        </authorList>
    </citation>
    <scope>NUCLEOTIDE SEQUENCE</scope>
    <source>
        <strain evidence="2">IN212</strain>
    </source>
</reference>
<gene>
    <name evidence="2" type="ORF">RFULGI_LOCUS13954</name>
</gene>
<dbReference type="OrthoDB" id="2507140at2759"/>
<dbReference type="EMBL" id="CAJVPZ010038701">
    <property type="protein sequence ID" value="CAG8756044.1"/>
    <property type="molecule type" value="Genomic_DNA"/>
</dbReference>
<sequence>PSVAQICALDTGNPTSSIPQSLDKNSISTTPNSLPETQNNSPIRNATTSTGASTVSPTASSN</sequence>
<proteinExistence type="predicted"/>
<comment type="caution">
    <text evidence="2">The sequence shown here is derived from an EMBL/GenBank/DDBJ whole genome shotgun (WGS) entry which is preliminary data.</text>
</comment>
<dbReference type="Proteomes" id="UP000789396">
    <property type="component" value="Unassembled WGS sequence"/>
</dbReference>
<feature type="compositionally biased region" description="Polar residues" evidence="1">
    <location>
        <begin position="12"/>
        <end position="62"/>
    </location>
</feature>
<evidence type="ECO:0000256" key="1">
    <source>
        <dbReference type="SAM" id="MobiDB-lite"/>
    </source>
</evidence>
<name>A0A9N9NS52_9GLOM</name>
<organism evidence="2 3">
    <name type="scientific">Racocetra fulgida</name>
    <dbReference type="NCBI Taxonomy" id="60492"/>
    <lineage>
        <taxon>Eukaryota</taxon>
        <taxon>Fungi</taxon>
        <taxon>Fungi incertae sedis</taxon>
        <taxon>Mucoromycota</taxon>
        <taxon>Glomeromycotina</taxon>
        <taxon>Glomeromycetes</taxon>
        <taxon>Diversisporales</taxon>
        <taxon>Gigasporaceae</taxon>
        <taxon>Racocetra</taxon>
    </lineage>
</organism>
<accession>A0A9N9NS52</accession>
<feature type="non-terminal residue" evidence="2">
    <location>
        <position position="1"/>
    </location>
</feature>
<protein>
    <submittedName>
        <fullName evidence="2">4093_t:CDS:1</fullName>
    </submittedName>
</protein>
<feature type="region of interest" description="Disordered" evidence="1">
    <location>
        <begin position="1"/>
        <end position="62"/>
    </location>
</feature>
<evidence type="ECO:0000313" key="3">
    <source>
        <dbReference type="Proteomes" id="UP000789396"/>
    </source>
</evidence>
<feature type="non-terminal residue" evidence="2">
    <location>
        <position position="62"/>
    </location>
</feature>
<dbReference type="AlphaFoldDB" id="A0A9N9NS52"/>
<evidence type="ECO:0000313" key="2">
    <source>
        <dbReference type="EMBL" id="CAG8756044.1"/>
    </source>
</evidence>